<evidence type="ECO:0000256" key="4">
    <source>
        <dbReference type="ARBA" id="ARBA00022723"/>
    </source>
</evidence>
<dbReference type="SUPFAM" id="SSF102114">
    <property type="entry name" value="Radical SAM enzymes"/>
    <property type="match status" value="1"/>
</dbReference>
<reference evidence="7 8" key="1">
    <citation type="journal article" date="2015" name="Int J Genomics">
        <title>Comparative Genomics Revealed Genetic Diversity and Species/Strain-Level Differences in Carbohydrate Metabolism of Three Probiotic Bifidobacterial Species.</title>
        <authorList>
            <person name="Odamaki T."/>
            <person name="Horigome A."/>
            <person name="Sugahara H."/>
            <person name="Hashikura N."/>
            <person name="Minami J."/>
            <person name="Xiao J.Z."/>
            <person name="Abe F."/>
        </authorList>
    </citation>
    <scope>NUCLEOTIDE SEQUENCE [LARGE SCALE GENOMIC DNA]</scope>
    <source>
        <strain evidence="7 8">MCC 1114</strain>
    </source>
</reference>
<gene>
    <name evidence="7" type="ORF">BBM1114_05750</name>
</gene>
<organism evidence="7 8">
    <name type="scientific">Bifidobacterium breve MCC 1114</name>
    <dbReference type="NCBI Taxonomy" id="1365964"/>
    <lineage>
        <taxon>Bacteria</taxon>
        <taxon>Bacillati</taxon>
        <taxon>Actinomycetota</taxon>
        <taxon>Actinomycetes</taxon>
        <taxon>Bifidobacteriales</taxon>
        <taxon>Bifidobacteriaceae</taxon>
        <taxon>Bifidobacterium</taxon>
    </lineage>
</organism>
<sequence length="199" mass="22554">MRWKCRFRSCKPYLARPDFYAAMDAANIDLKGFTEDFYWKVTGTHLADVLATIDYAVNEARTPEGEHVWVELTTLLIPGLNDDDAQLHAECTWIREHLGPDVPLHFSAFHPSYRMMDVPPTPHETLTRARAIALAEGLHYVYAGNVHDREVDTTYCPNPQCHAKLIERDWYRIIADRLSASSGGNGHCPQCGTAIAGRW</sequence>
<accession>A0A0L7D187</accession>
<dbReference type="InterPro" id="IPR027596">
    <property type="entry name" value="AmmeMemoSam_rS"/>
</dbReference>
<comment type="cofactor">
    <cofactor evidence="1">
        <name>[4Fe-4S] cluster</name>
        <dbReference type="ChEBI" id="CHEBI:49883"/>
    </cofactor>
</comment>
<dbReference type="GO" id="GO:0046872">
    <property type="term" value="F:metal ion binding"/>
    <property type="evidence" value="ECO:0007669"/>
    <property type="project" value="UniProtKB-KW"/>
</dbReference>
<dbReference type="InterPro" id="IPR058240">
    <property type="entry name" value="rSAM_sf"/>
</dbReference>
<keyword evidence="6" id="KW-0411">Iron-sulfur</keyword>
<protein>
    <recommendedName>
        <fullName evidence="9">Pyruvate formate lyase-activating protein</fullName>
    </recommendedName>
</protein>
<keyword evidence="5" id="KW-0408">Iron</keyword>
<comment type="caution">
    <text evidence="7">The sequence shown here is derived from an EMBL/GenBank/DDBJ whole genome shotgun (WGS) entry which is preliminary data.</text>
</comment>
<proteinExistence type="predicted"/>
<dbReference type="EMBL" id="AVQC01000009">
    <property type="protein sequence ID" value="KOA65648.1"/>
    <property type="molecule type" value="Genomic_DNA"/>
</dbReference>
<dbReference type="NCBIfam" id="TIGR04337">
    <property type="entry name" value="AmmeMemoSam_rS"/>
    <property type="match status" value="1"/>
</dbReference>
<evidence type="ECO:0000256" key="3">
    <source>
        <dbReference type="ARBA" id="ARBA00022691"/>
    </source>
</evidence>
<dbReference type="PATRIC" id="fig|1365964.3.peg.1160"/>
<evidence type="ECO:0000256" key="5">
    <source>
        <dbReference type="ARBA" id="ARBA00023004"/>
    </source>
</evidence>
<dbReference type="InterPro" id="IPR013785">
    <property type="entry name" value="Aldolase_TIM"/>
</dbReference>
<name>A0A0L7D187_BIFBR</name>
<dbReference type="Proteomes" id="UP000036802">
    <property type="component" value="Unassembled WGS sequence"/>
</dbReference>
<dbReference type="PANTHER" id="PTHR30352">
    <property type="entry name" value="PYRUVATE FORMATE-LYASE-ACTIVATING ENZYME"/>
    <property type="match status" value="1"/>
</dbReference>
<keyword evidence="2" id="KW-0004">4Fe-4S</keyword>
<keyword evidence="3" id="KW-0949">S-adenosyl-L-methionine</keyword>
<dbReference type="AlphaFoldDB" id="A0A0L7D187"/>
<keyword evidence="4" id="KW-0479">Metal-binding</keyword>
<dbReference type="PANTHER" id="PTHR30352:SF5">
    <property type="entry name" value="PYRUVATE FORMATE-LYASE 1-ACTIVATING ENZYME"/>
    <property type="match status" value="1"/>
</dbReference>
<dbReference type="InterPro" id="IPR034457">
    <property type="entry name" value="Organic_radical-activating"/>
</dbReference>
<evidence type="ECO:0000256" key="1">
    <source>
        <dbReference type="ARBA" id="ARBA00001966"/>
    </source>
</evidence>
<evidence type="ECO:0000256" key="2">
    <source>
        <dbReference type="ARBA" id="ARBA00022485"/>
    </source>
</evidence>
<dbReference type="GO" id="GO:0051539">
    <property type="term" value="F:4 iron, 4 sulfur cluster binding"/>
    <property type="evidence" value="ECO:0007669"/>
    <property type="project" value="UniProtKB-KW"/>
</dbReference>
<evidence type="ECO:0000313" key="8">
    <source>
        <dbReference type="Proteomes" id="UP000036802"/>
    </source>
</evidence>
<evidence type="ECO:0000256" key="6">
    <source>
        <dbReference type="ARBA" id="ARBA00023014"/>
    </source>
</evidence>
<evidence type="ECO:0008006" key="9">
    <source>
        <dbReference type="Google" id="ProtNLM"/>
    </source>
</evidence>
<evidence type="ECO:0000313" key="7">
    <source>
        <dbReference type="EMBL" id="KOA65648.1"/>
    </source>
</evidence>
<dbReference type="Gene3D" id="3.20.20.70">
    <property type="entry name" value="Aldolase class I"/>
    <property type="match status" value="1"/>
</dbReference>